<dbReference type="Proteomes" id="UP000075243">
    <property type="component" value="Chromosome 11"/>
</dbReference>
<reference evidence="1 2" key="1">
    <citation type="journal article" date="2012" name="Nat. Biotechnol.">
        <title>Draft genome sequence of pigeonpea (Cajanus cajan), an orphan legume crop of resource-poor farmers.</title>
        <authorList>
            <person name="Varshney R.K."/>
            <person name="Chen W."/>
            <person name="Li Y."/>
            <person name="Bharti A.K."/>
            <person name="Saxena R.K."/>
            <person name="Schlueter J.A."/>
            <person name="Donoghue M.T."/>
            <person name="Azam S."/>
            <person name="Fan G."/>
            <person name="Whaley A.M."/>
            <person name="Farmer A.D."/>
            <person name="Sheridan J."/>
            <person name="Iwata A."/>
            <person name="Tuteja R."/>
            <person name="Penmetsa R.V."/>
            <person name="Wu W."/>
            <person name="Upadhyaya H.D."/>
            <person name="Yang S.P."/>
            <person name="Shah T."/>
            <person name="Saxena K.B."/>
            <person name="Michael T."/>
            <person name="McCombie W.R."/>
            <person name="Yang B."/>
            <person name="Zhang G."/>
            <person name="Yang H."/>
            <person name="Wang J."/>
            <person name="Spillane C."/>
            <person name="Cook D.R."/>
            <person name="May G.D."/>
            <person name="Xu X."/>
            <person name="Jackson S.A."/>
        </authorList>
    </citation>
    <scope>NUCLEOTIDE SEQUENCE [LARGE SCALE GENOMIC DNA]</scope>
    <source>
        <strain evidence="2">cv. Asha</strain>
    </source>
</reference>
<evidence type="ECO:0000313" key="1">
    <source>
        <dbReference type="EMBL" id="KYP53923.1"/>
    </source>
</evidence>
<dbReference type="OMA" id="CAFVQVP"/>
<dbReference type="AlphaFoldDB" id="A0A151SGK9"/>
<protein>
    <submittedName>
        <fullName evidence="1">Uncharacterized protein</fullName>
    </submittedName>
</protein>
<evidence type="ECO:0000313" key="2">
    <source>
        <dbReference type="Proteomes" id="UP000075243"/>
    </source>
</evidence>
<accession>A0A151SGK9</accession>
<keyword evidence="2" id="KW-1185">Reference proteome</keyword>
<dbReference type="Gramene" id="C.cajan_00087.t">
    <property type="protein sequence ID" value="C.cajan_00087.t.cds1"/>
    <property type="gene ID" value="C.cajan_00087"/>
</dbReference>
<sequence>MMVQGAWQTRHNGLEGQRLVIPPLSGAGSVRCSVKPASRYALRFRSNETCAFVQVP</sequence>
<dbReference type="AntiFam" id="ANF00039">
    <property type="entry name" value="Antisense to SRP RNA"/>
</dbReference>
<dbReference type="EMBL" id="CM003613">
    <property type="protein sequence ID" value="KYP53923.1"/>
    <property type="molecule type" value="Genomic_DNA"/>
</dbReference>
<gene>
    <name evidence="1" type="ORF">KK1_000088</name>
</gene>
<organism evidence="1 2">
    <name type="scientific">Cajanus cajan</name>
    <name type="common">Pigeon pea</name>
    <name type="synonym">Cajanus indicus</name>
    <dbReference type="NCBI Taxonomy" id="3821"/>
    <lineage>
        <taxon>Eukaryota</taxon>
        <taxon>Viridiplantae</taxon>
        <taxon>Streptophyta</taxon>
        <taxon>Embryophyta</taxon>
        <taxon>Tracheophyta</taxon>
        <taxon>Spermatophyta</taxon>
        <taxon>Magnoliopsida</taxon>
        <taxon>eudicotyledons</taxon>
        <taxon>Gunneridae</taxon>
        <taxon>Pentapetalae</taxon>
        <taxon>rosids</taxon>
        <taxon>fabids</taxon>
        <taxon>Fabales</taxon>
        <taxon>Fabaceae</taxon>
        <taxon>Papilionoideae</taxon>
        <taxon>50 kb inversion clade</taxon>
        <taxon>NPAAA clade</taxon>
        <taxon>indigoferoid/millettioid clade</taxon>
        <taxon>Phaseoleae</taxon>
        <taxon>Cajanus</taxon>
    </lineage>
</organism>
<proteinExistence type="predicted"/>
<name>A0A151SGK9_CAJCA</name>